<proteinExistence type="predicted"/>
<dbReference type="Proteomes" id="UP000095287">
    <property type="component" value="Unplaced"/>
</dbReference>
<evidence type="ECO:0000256" key="1">
    <source>
        <dbReference type="PROSITE-ProRule" id="PRU00042"/>
    </source>
</evidence>
<keyword evidence="3" id="KW-1185">Reference proteome</keyword>
<dbReference type="GO" id="GO:0008270">
    <property type="term" value="F:zinc ion binding"/>
    <property type="evidence" value="ECO:0007669"/>
    <property type="project" value="UniProtKB-KW"/>
</dbReference>
<keyword evidence="1" id="KW-0863">Zinc-finger</keyword>
<reference evidence="4" key="1">
    <citation type="submission" date="2016-11" db="UniProtKB">
        <authorList>
            <consortium name="WormBaseParasite"/>
        </authorList>
    </citation>
    <scope>IDENTIFICATION</scope>
</reference>
<evidence type="ECO:0000259" key="2">
    <source>
        <dbReference type="PROSITE" id="PS50157"/>
    </source>
</evidence>
<evidence type="ECO:0000313" key="3">
    <source>
        <dbReference type="Proteomes" id="UP000095287"/>
    </source>
</evidence>
<dbReference type="InterPro" id="IPR013087">
    <property type="entry name" value="Znf_C2H2_type"/>
</dbReference>
<dbReference type="Pfam" id="PF22945">
    <property type="entry name" value="LEM-3_GIY-YIG"/>
    <property type="match status" value="1"/>
</dbReference>
<keyword evidence="1" id="KW-0862">Zinc</keyword>
<dbReference type="PROSITE" id="PS00028">
    <property type="entry name" value="ZINC_FINGER_C2H2_1"/>
    <property type="match status" value="1"/>
</dbReference>
<keyword evidence="1" id="KW-0479">Metal-binding</keyword>
<sequence length="186" mass="21638">MEGFVIIFKGDHVRFSTRSHSFAQPNSSGKFECDVRLCGKEFITRAELLKHTSEKHTAAVYFEKGLLKEDVHNIDDLNCSIEANRFTREECFAQIFQYLDKGSAAMKDLNSFRDMKNRLRSQVQCRGDRRFFCYLLVDSQLLPENPSFVEFLLACFYAGKGRGDRYYDHMRNCCLLKKDSVPTLKE</sequence>
<dbReference type="WBParaSite" id="L893_g6422.t1">
    <property type="protein sequence ID" value="L893_g6422.t1"/>
    <property type="gene ID" value="L893_g6422"/>
</dbReference>
<protein>
    <submittedName>
        <fullName evidence="4">C2H2-type domain-containing protein</fullName>
    </submittedName>
</protein>
<dbReference type="PROSITE" id="PS50157">
    <property type="entry name" value="ZINC_FINGER_C2H2_2"/>
    <property type="match status" value="1"/>
</dbReference>
<feature type="domain" description="C2H2-type" evidence="2">
    <location>
        <begin position="31"/>
        <end position="57"/>
    </location>
</feature>
<name>A0A1I8AIW1_9BILA</name>
<evidence type="ECO:0000313" key="4">
    <source>
        <dbReference type="WBParaSite" id="L893_g6422.t1"/>
    </source>
</evidence>
<organism evidence="3 4">
    <name type="scientific">Steinernema glaseri</name>
    <dbReference type="NCBI Taxonomy" id="37863"/>
    <lineage>
        <taxon>Eukaryota</taxon>
        <taxon>Metazoa</taxon>
        <taxon>Ecdysozoa</taxon>
        <taxon>Nematoda</taxon>
        <taxon>Chromadorea</taxon>
        <taxon>Rhabditida</taxon>
        <taxon>Tylenchina</taxon>
        <taxon>Panagrolaimomorpha</taxon>
        <taxon>Strongyloidoidea</taxon>
        <taxon>Steinernematidae</taxon>
        <taxon>Steinernema</taxon>
    </lineage>
</organism>
<accession>A0A1I8AIW1</accession>
<dbReference type="AlphaFoldDB" id="A0A1I8AIW1"/>